<evidence type="ECO:0000313" key="2">
    <source>
        <dbReference type="EMBL" id="KAF5342107.1"/>
    </source>
</evidence>
<protein>
    <submittedName>
        <fullName evidence="2">Uncharacterized protein</fullName>
    </submittedName>
</protein>
<dbReference type="AlphaFoldDB" id="A0A8H5CHX0"/>
<dbReference type="EMBL" id="JAACJK010000001">
    <property type="protein sequence ID" value="KAF5342107.1"/>
    <property type="molecule type" value="Genomic_DNA"/>
</dbReference>
<keyword evidence="3" id="KW-1185">Reference proteome</keyword>
<reference evidence="2 3" key="1">
    <citation type="journal article" date="2020" name="ISME J.">
        <title>Uncovering the hidden diversity of litter-decomposition mechanisms in mushroom-forming fungi.</title>
        <authorList>
            <person name="Floudas D."/>
            <person name="Bentzer J."/>
            <person name="Ahren D."/>
            <person name="Johansson T."/>
            <person name="Persson P."/>
            <person name="Tunlid A."/>
        </authorList>
    </citation>
    <scope>NUCLEOTIDE SEQUENCE [LARGE SCALE GENOMIC DNA]</scope>
    <source>
        <strain evidence="2 3">CBS 175.51</strain>
    </source>
</reference>
<feature type="region of interest" description="Disordered" evidence="1">
    <location>
        <begin position="242"/>
        <end position="268"/>
    </location>
</feature>
<dbReference type="Proteomes" id="UP000541558">
    <property type="component" value="Unassembled WGS sequence"/>
</dbReference>
<gene>
    <name evidence="2" type="ORF">D9611_001592</name>
</gene>
<evidence type="ECO:0000256" key="1">
    <source>
        <dbReference type="SAM" id="MobiDB-lite"/>
    </source>
</evidence>
<proteinExistence type="predicted"/>
<dbReference type="OrthoDB" id="3130517at2759"/>
<evidence type="ECO:0000313" key="3">
    <source>
        <dbReference type="Proteomes" id="UP000541558"/>
    </source>
</evidence>
<comment type="caution">
    <text evidence="2">The sequence shown here is derived from an EMBL/GenBank/DDBJ whole genome shotgun (WGS) entry which is preliminary data.</text>
</comment>
<sequence>MENIKQDIKACLSELRRKSSDDDLVAIAKQWARETYWTEDGRSFAYRLSLGYPPYHWACAARPSVPTKPQSTLPAPPAQDPSALTASVVLLKGIRRLFSEAIVSIRARLHVEHASIASMSMEDSGENGIYVSSFSKLASCEVSMPWLRSGLKAHSQLSMGYARARGMEGFRPSSPLMHEDAIGGLRPHVWSAHCRGPMHSRENSPVGSRNVSVPNRPLRVRHRANIAPASHGQRMLYQQQHLSFQQHPDQQQSRHPFAGISRTSTPHTQQVHVPAPVLPSFLQDLVQSPHSLSPQRKHKQHELVQAALAPLVVLGRLAVARAPHARAPANFQG</sequence>
<accession>A0A8H5CHX0</accession>
<organism evidence="2 3">
    <name type="scientific">Ephemerocybe angulata</name>
    <dbReference type="NCBI Taxonomy" id="980116"/>
    <lineage>
        <taxon>Eukaryota</taxon>
        <taxon>Fungi</taxon>
        <taxon>Dikarya</taxon>
        <taxon>Basidiomycota</taxon>
        <taxon>Agaricomycotina</taxon>
        <taxon>Agaricomycetes</taxon>
        <taxon>Agaricomycetidae</taxon>
        <taxon>Agaricales</taxon>
        <taxon>Agaricineae</taxon>
        <taxon>Psathyrellaceae</taxon>
        <taxon>Ephemerocybe</taxon>
    </lineage>
</organism>
<name>A0A8H5CHX0_9AGAR</name>
<feature type="compositionally biased region" description="Polar residues" evidence="1">
    <location>
        <begin position="242"/>
        <end position="254"/>
    </location>
</feature>